<evidence type="ECO:0000256" key="5">
    <source>
        <dbReference type="ARBA" id="ARBA00022741"/>
    </source>
</evidence>
<dbReference type="Pfam" id="PF09439">
    <property type="entry name" value="SRPRB"/>
    <property type="match status" value="1"/>
</dbReference>
<dbReference type="GO" id="GO:0005789">
    <property type="term" value="C:endoplasmic reticulum membrane"/>
    <property type="evidence" value="ECO:0007669"/>
    <property type="project" value="UniProtKB-SubCell"/>
</dbReference>
<keyword evidence="5" id="KW-0547">Nucleotide-binding</keyword>
<name>A0A7S2PZ87_9STRA</name>
<keyword evidence="10" id="KW-0675">Receptor</keyword>
<evidence type="ECO:0000256" key="3">
    <source>
        <dbReference type="ARBA" id="ARBA00020256"/>
    </source>
</evidence>
<feature type="region of interest" description="Disordered" evidence="11">
    <location>
        <begin position="97"/>
        <end position="127"/>
    </location>
</feature>
<evidence type="ECO:0000256" key="8">
    <source>
        <dbReference type="ARBA" id="ARBA00023134"/>
    </source>
</evidence>
<reference evidence="12" key="1">
    <citation type="submission" date="2021-01" db="EMBL/GenBank/DDBJ databases">
        <authorList>
            <person name="Corre E."/>
            <person name="Pelletier E."/>
            <person name="Niang G."/>
            <person name="Scheremetjew M."/>
            <person name="Finn R."/>
            <person name="Kale V."/>
            <person name="Holt S."/>
            <person name="Cochrane G."/>
            <person name="Meng A."/>
            <person name="Brown T."/>
            <person name="Cohen L."/>
        </authorList>
    </citation>
    <scope>NUCLEOTIDE SEQUENCE</scope>
    <source>
        <strain evidence="12">SM1012Den-03</strain>
    </source>
</reference>
<evidence type="ECO:0000256" key="10">
    <source>
        <dbReference type="ARBA" id="ARBA00023170"/>
    </source>
</evidence>
<dbReference type="InterPro" id="IPR027417">
    <property type="entry name" value="P-loop_NTPase"/>
</dbReference>
<organism evidence="12">
    <name type="scientific">Skeletonema marinoi</name>
    <dbReference type="NCBI Taxonomy" id="267567"/>
    <lineage>
        <taxon>Eukaryota</taxon>
        <taxon>Sar</taxon>
        <taxon>Stramenopiles</taxon>
        <taxon>Ochrophyta</taxon>
        <taxon>Bacillariophyta</taxon>
        <taxon>Coscinodiscophyceae</taxon>
        <taxon>Thalassiosirophycidae</taxon>
        <taxon>Thalassiosirales</taxon>
        <taxon>Skeletonemataceae</taxon>
        <taxon>Skeletonema</taxon>
        <taxon>Skeletonema marinoi-dohrnii complex</taxon>
    </lineage>
</organism>
<dbReference type="Gene3D" id="3.40.50.300">
    <property type="entry name" value="P-loop containing nucleotide triphosphate hydrolases"/>
    <property type="match status" value="1"/>
</dbReference>
<keyword evidence="8" id="KW-0342">GTP-binding</keyword>
<evidence type="ECO:0000256" key="1">
    <source>
        <dbReference type="ARBA" id="ARBA00004389"/>
    </source>
</evidence>
<proteinExistence type="inferred from homology"/>
<evidence type="ECO:0000256" key="6">
    <source>
        <dbReference type="ARBA" id="ARBA00022824"/>
    </source>
</evidence>
<evidence type="ECO:0000256" key="2">
    <source>
        <dbReference type="ARBA" id="ARBA00005619"/>
    </source>
</evidence>
<dbReference type="InterPro" id="IPR019009">
    <property type="entry name" value="SRP_receptor_beta_su"/>
</dbReference>
<protein>
    <recommendedName>
        <fullName evidence="3">Signal recognition particle receptor subunit beta</fullName>
    </recommendedName>
</protein>
<gene>
    <name evidence="12" type="ORF">SMAR0320_LOCUS20103</name>
</gene>
<keyword evidence="7" id="KW-1133">Transmembrane helix</keyword>
<comment type="similarity">
    <text evidence="2">Belongs to the SRP receptor beta subunit family.</text>
</comment>
<dbReference type="SUPFAM" id="SSF52540">
    <property type="entry name" value="P-loop containing nucleoside triphosphate hydrolases"/>
    <property type="match status" value="1"/>
</dbReference>
<keyword evidence="4" id="KW-0812">Transmembrane</keyword>
<evidence type="ECO:0000256" key="9">
    <source>
        <dbReference type="ARBA" id="ARBA00023136"/>
    </source>
</evidence>
<keyword evidence="6" id="KW-0256">Endoplasmic reticulum</keyword>
<sequence length="358" mass="38884">MTNPQHADATGEDDPTQIVLRSVRLSAAPYLPPPVLNAIHITDSYLHVNHASFSSTYCHSEPSVSMLSALFSAYVVLRLIQGLQFWWTSTTKRSTAHLSGEEDAVLSGLSQNNKKRTDNKSAQDDNMPSFDETVVLCGASGAGKTALLHCLCTETDGDSCQPPMTTTSLVANVAYMNVTSSDNADEETKHETEAVRLVDYPGHPSLSTKLTSLLLPDQTARVVFTVDATKPVTDGVAILYKSILTNNQVRKAWKASGKTLSILIVCTKEDDKKAKNHKRMKIQIRNELDRLRKVDSAMEDVTGNGSTPMSIAKGKTIDLDDLGPDMPVLHFVETGLGIQGGDNGLKAVREFVRTGDLI</sequence>
<comment type="subcellular location">
    <subcellularLocation>
        <location evidence="1">Endoplasmic reticulum membrane</location>
        <topology evidence="1">Single-pass membrane protein</topology>
    </subcellularLocation>
</comment>
<dbReference type="AlphaFoldDB" id="A0A7S2PZ87"/>
<evidence type="ECO:0000256" key="7">
    <source>
        <dbReference type="ARBA" id="ARBA00022989"/>
    </source>
</evidence>
<dbReference type="GO" id="GO:0005525">
    <property type="term" value="F:GTP binding"/>
    <property type="evidence" value="ECO:0007669"/>
    <property type="project" value="UniProtKB-KW"/>
</dbReference>
<evidence type="ECO:0000313" key="12">
    <source>
        <dbReference type="EMBL" id="CAD9625100.1"/>
    </source>
</evidence>
<evidence type="ECO:0000256" key="11">
    <source>
        <dbReference type="SAM" id="MobiDB-lite"/>
    </source>
</evidence>
<keyword evidence="9" id="KW-0472">Membrane</keyword>
<accession>A0A7S2PZ87</accession>
<dbReference type="EMBL" id="HBGZ01028238">
    <property type="protein sequence ID" value="CAD9625100.1"/>
    <property type="molecule type" value="Transcribed_RNA"/>
</dbReference>
<evidence type="ECO:0000256" key="4">
    <source>
        <dbReference type="ARBA" id="ARBA00022692"/>
    </source>
</evidence>